<evidence type="ECO:0000256" key="1">
    <source>
        <dbReference type="SAM" id="MobiDB-lite"/>
    </source>
</evidence>
<gene>
    <name evidence="2" type="ORF">FA10DRAFT_27366</name>
</gene>
<accession>A0A316YVY4</accession>
<dbReference type="InParanoid" id="A0A316YVY4"/>
<organism evidence="2 3">
    <name type="scientific">Acaromyces ingoldii</name>
    <dbReference type="NCBI Taxonomy" id="215250"/>
    <lineage>
        <taxon>Eukaryota</taxon>
        <taxon>Fungi</taxon>
        <taxon>Dikarya</taxon>
        <taxon>Basidiomycota</taxon>
        <taxon>Ustilaginomycotina</taxon>
        <taxon>Exobasidiomycetes</taxon>
        <taxon>Exobasidiales</taxon>
        <taxon>Cryptobasidiaceae</taxon>
        <taxon>Acaromyces</taxon>
    </lineage>
</organism>
<dbReference type="Proteomes" id="UP000245768">
    <property type="component" value="Unassembled WGS sequence"/>
</dbReference>
<protein>
    <submittedName>
        <fullName evidence="2">Uncharacterized protein</fullName>
    </submittedName>
</protein>
<dbReference type="AlphaFoldDB" id="A0A316YVY4"/>
<keyword evidence="3" id="KW-1185">Reference proteome</keyword>
<name>A0A316YVY4_9BASI</name>
<feature type="region of interest" description="Disordered" evidence="1">
    <location>
        <begin position="58"/>
        <end position="92"/>
    </location>
</feature>
<dbReference type="RefSeq" id="XP_025380805.1">
    <property type="nucleotide sequence ID" value="XM_025523177.1"/>
</dbReference>
<reference evidence="2 3" key="1">
    <citation type="journal article" date="2018" name="Mol. Biol. Evol.">
        <title>Broad Genomic Sampling Reveals a Smut Pathogenic Ancestry of the Fungal Clade Ustilaginomycotina.</title>
        <authorList>
            <person name="Kijpornyongpan T."/>
            <person name="Mondo S.J."/>
            <person name="Barry K."/>
            <person name="Sandor L."/>
            <person name="Lee J."/>
            <person name="Lipzen A."/>
            <person name="Pangilinan J."/>
            <person name="LaButti K."/>
            <person name="Hainaut M."/>
            <person name="Henrissat B."/>
            <person name="Grigoriev I.V."/>
            <person name="Spatafora J.W."/>
            <person name="Aime M.C."/>
        </authorList>
    </citation>
    <scope>NUCLEOTIDE SEQUENCE [LARGE SCALE GENOMIC DNA]</scope>
    <source>
        <strain evidence="2 3">MCA 4198</strain>
    </source>
</reference>
<proteinExistence type="predicted"/>
<evidence type="ECO:0000313" key="3">
    <source>
        <dbReference type="Proteomes" id="UP000245768"/>
    </source>
</evidence>
<dbReference type="EMBL" id="KZ819634">
    <property type="protein sequence ID" value="PWN93607.1"/>
    <property type="molecule type" value="Genomic_DNA"/>
</dbReference>
<dbReference type="GeneID" id="37045093"/>
<evidence type="ECO:0000313" key="2">
    <source>
        <dbReference type="EMBL" id="PWN93607.1"/>
    </source>
</evidence>
<sequence>MMDLFVANPFLALPWRSSSPARSIAPLRRGAPSFASPGPYLCLIVDAASVRRQRMYQRSVRPSADCMSVTQSSGRERERDGAGPGGRAGSVRVRPPVQFSFAALLQIHFSSGAHIGAVPGRTPLSLSLRIPDEGTMESNTKKWEGGKCR</sequence>